<dbReference type="InterPro" id="IPR001296">
    <property type="entry name" value="Glyco_trans_1"/>
</dbReference>
<reference evidence="5" key="1">
    <citation type="submission" date="2016-09" db="EMBL/GenBank/DDBJ databases">
        <authorList>
            <person name="Wibberg D."/>
        </authorList>
    </citation>
    <scope>NUCLEOTIDE SEQUENCE [LARGE SCALE GENOMIC DNA]</scope>
</reference>
<dbReference type="PANTHER" id="PTHR46401:SF2">
    <property type="entry name" value="GLYCOSYLTRANSFERASE WBBK-RELATED"/>
    <property type="match status" value="1"/>
</dbReference>
<dbReference type="Pfam" id="PF12000">
    <property type="entry name" value="Glyco_trans_4_3"/>
    <property type="match status" value="1"/>
</dbReference>
<dbReference type="GO" id="GO:0016757">
    <property type="term" value="F:glycosyltransferase activity"/>
    <property type="evidence" value="ECO:0007669"/>
    <property type="project" value="InterPro"/>
</dbReference>
<organism evidence="4 5">
    <name type="scientific">Donghicola eburneus</name>
    <dbReference type="NCBI Taxonomy" id="393278"/>
    <lineage>
        <taxon>Bacteria</taxon>
        <taxon>Pseudomonadati</taxon>
        <taxon>Pseudomonadota</taxon>
        <taxon>Alphaproteobacteria</taxon>
        <taxon>Rhodobacterales</taxon>
        <taxon>Roseobacteraceae</taxon>
        <taxon>Donghicola</taxon>
    </lineage>
</organism>
<protein>
    <recommendedName>
        <fullName evidence="6">Glycosyl transferase</fullName>
    </recommendedName>
</protein>
<keyword evidence="1" id="KW-0808">Transferase</keyword>
<name>A0A1M4N650_9RHOB</name>
<sequence>MDILFIHNNFPGQFKHLAPALAAQGHRVLALTPRVDGVKKWEGVTVVPYQIKAPKAQQVHSWLLDMDTKLHRAEGAYRAAVDLKKQGFNPVAVIAHPGWGESLFMKDVWPDARLGLFCELYYQSVDGGMNFDPEFPVREVATEPLRIRMKNLNNRLHHEIMDAGICPTKFQLSSYPDSLKSKITISHDGIDTNNVRPNPEARLEIAGLSLTKEDEVITFVNRNLEPYRGYHIFMRALPELLKRRPNATVLIVGGDGVSYGAAAPRGQTWKQIFIDEVRGQISDEDWARVHFLGKIPYDKFLTMLQVTSAHVYLTYPFVLSWSMIEAMASEAPIVANDVAPVTEVLVDGQNGLLVDFFDKDGLVDRVCTVLDDKELAARMGKAARELAVSKYDLKSVCMPNQLNWIENLIARPRIDPQD</sequence>
<dbReference type="SUPFAM" id="SSF53756">
    <property type="entry name" value="UDP-Glycosyltransferase/glycogen phosphorylase"/>
    <property type="match status" value="1"/>
</dbReference>
<dbReference type="Pfam" id="PF00534">
    <property type="entry name" value="Glycos_transf_1"/>
    <property type="match status" value="1"/>
</dbReference>
<dbReference type="Proteomes" id="UP000184085">
    <property type="component" value="Unassembled WGS sequence"/>
</dbReference>
<evidence type="ECO:0000259" key="3">
    <source>
        <dbReference type="Pfam" id="PF12000"/>
    </source>
</evidence>
<proteinExistence type="predicted"/>
<feature type="domain" description="Glycosyl transferase family 4" evidence="3">
    <location>
        <begin position="24"/>
        <end position="194"/>
    </location>
</feature>
<feature type="domain" description="Glycosyl transferase family 1" evidence="2">
    <location>
        <begin position="211"/>
        <end position="385"/>
    </location>
</feature>
<dbReference type="EMBL" id="FMJB01000064">
    <property type="protein sequence ID" value="SCM69548.1"/>
    <property type="molecule type" value="Genomic_DNA"/>
</dbReference>
<dbReference type="GO" id="GO:0009103">
    <property type="term" value="P:lipopolysaccharide biosynthetic process"/>
    <property type="evidence" value="ECO:0007669"/>
    <property type="project" value="TreeGrafter"/>
</dbReference>
<evidence type="ECO:0008006" key="6">
    <source>
        <dbReference type="Google" id="ProtNLM"/>
    </source>
</evidence>
<dbReference type="PANTHER" id="PTHR46401">
    <property type="entry name" value="GLYCOSYLTRANSFERASE WBBK-RELATED"/>
    <property type="match status" value="1"/>
</dbReference>
<keyword evidence="5" id="KW-1185">Reference proteome</keyword>
<dbReference type="RefSeq" id="WP_072709228.1">
    <property type="nucleotide sequence ID" value="NZ_FMJB01000064.1"/>
</dbReference>
<evidence type="ECO:0000313" key="5">
    <source>
        <dbReference type="Proteomes" id="UP000184085"/>
    </source>
</evidence>
<dbReference type="InterPro" id="IPR022623">
    <property type="entry name" value="Glyco_trans_4"/>
</dbReference>
<accession>A0A1M4N650</accession>
<evidence type="ECO:0000313" key="4">
    <source>
        <dbReference type="EMBL" id="SCM69548.1"/>
    </source>
</evidence>
<evidence type="ECO:0000256" key="1">
    <source>
        <dbReference type="ARBA" id="ARBA00022679"/>
    </source>
</evidence>
<dbReference type="Gene3D" id="3.40.50.2000">
    <property type="entry name" value="Glycogen Phosphorylase B"/>
    <property type="match status" value="1"/>
</dbReference>
<gene>
    <name evidence="4" type="ORF">KARMA_3787</name>
</gene>
<evidence type="ECO:0000259" key="2">
    <source>
        <dbReference type="Pfam" id="PF00534"/>
    </source>
</evidence>
<dbReference type="AlphaFoldDB" id="A0A1M4N650"/>